<keyword evidence="2" id="KW-1185">Reference proteome</keyword>
<gene>
    <name evidence="1" type="ORF">D1164_00565</name>
</gene>
<sequence length="312" mass="34689">MTGRELTDLLSQSYRRWHLTGTLENGVIAALDMEGRLFTVVNNKVINRVVPSAIKNRSNKNAYQNPGGDALWPAPEGTTLGYEYATGAWRVPPAITGAVWEVVLQAENHFVIRAEIDLINNYQAGIPCEFERHVKMDSGDNFVTQHVTEVIRYIGGKTLRNGEFSLAPWSLCQFDSGKNGKVTLPPPEKRDVWDMYGPSGSQRRLTNGVYVVKTETKDRFQLGMSPKVPWIEYTLENQFRVKRYAGELANGQSYIDIADSPPDQLPSSRGVSLSVYCDPSGFMEIEACGGCSEELAPGTELRVGITTEYVMV</sequence>
<dbReference type="EMBL" id="QWET01000001">
    <property type="protein sequence ID" value="RIH66959.1"/>
    <property type="molecule type" value="Genomic_DNA"/>
</dbReference>
<organism evidence="1 2">
    <name type="scientific">Mariniphaga sediminis</name>
    <dbReference type="NCBI Taxonomy" id="1628158"/>
    <lineage>
        <taxon>Bacteria</taxon>
        <taxon>Pseudomonadati</taxon>
        <taxon>Bacteroidota</taxon>
        <taxon>Bacteroidia</taxon>
        <taxon>Marinilabiliales</taxon>
        <taxon>Prolixibacteraceae</taxon>
        <taxon>Mariniphaga</taxon>
    </lineage>
</organism>
<reference evidence="1 2" key="1">
    <citation type="journal article" date="2015" name="Int. J. Syst. Evol. Microbiol.">
        <title>Mariniphaga sediminis sp. nov., isolated from coastal sediment.</title>
        <authorList>
            <person name="Wang F.Q."/>
            <person name="Shen Q.Y."/>
            <person name="Chen G.J."/>
            <person name="Du Z.J."/>
        </authorList>
    </citation>
    <scope>NUCLEOTIDE SEQUENCE [LARGE SCALE GENOMIC DNA]</scope>
    <source>
        <strain evidence="1 2">SY21</strain>
    </source>
</reference>
<evidence type="ECO:0000313" key="1">
    <source>
        <dbReference type="EMBL" id="RIH66959.1"/>
    </source>
</evidence>
<dbReference type="OrthoDB" id="1491517at2"/>
<comment type="caution">
    <text evidence="1">The sequence shown here is derived from an EMBL/GenBank/DDBJ whole genome shotgun (WGS) entry which is preliminary data.</text>
</comment>
<dbReference type="AlphaFoldDB" id="A0A399D5N9"/>
<dbReference type="Proteomes" id="UP000266441">
    <property type="component" value="Unassembled WGS sequence"/>
</dbReference>
<accession>A0A399D5N9</accession>
<name>A0A399D5N9_9BACT</name>
<protein>
    <recommendedName>
        <fullName evidence="3">DUF4380 domain-containing protein</fullName>
    </recommendedName>
</protein>
<evidence type="ECO:0000313" key="2">
    <source>
        <dbReference type="Proteomes" id="UP000266441"/>
    </source>
</evidence>
<proteinExistence type="predicted"/>
<evidence type="ECO:0008006" key="3">
    <source>
        <dbReference type="Google" id="ProtNLM"/>
    </source>
</evidence>
<dbReference type="RefSeq" id="WP_119347985.1">
    <property type="nucleotide sequence ID" value="NZ_QWET01000001.1"/>
</dbReference>